<dbReference type="PROSITE" id="PS51159">
    <property type="entry name" value="CBM21"/>
    <property type="match status" value="1"/>
</dbReference>
<dbReference type="PANTHER" id="PTHR12307">
    <property type="entry name" value="PROTEIN PHOSPHATASE 1 REGULATORY SUBUNIT"/>
    <property type="match status" value="1"/>
</dbReference>
<dbReference type="RefSeq" id="XP_017781136.1">
    <property type="nucleotide sequence ID" value="XM_017925647.1"/>
</dbReference>
<feature type="domain" description="CBM21" evidence="2">
    <location>
        <begin position="260"/>
        <end position="367"/>
    </location>
</feature>
<organism evidence="3 4">
    <name type="scientific">Nicrophorus vespilloides</name>
    <name type="common">Boreal carrion beetle</name>
    <dbReference type="NCBI Taxonomy" id="110193"/>
    <lineage>
        <taxon>Eukaryota</taxon>
        <taxon>Metazoa</taxon>
        <taxon>Ecdysozoa</taxon>
        <taxon>Arthropoda</taxon>
        <taxon>Hexapoda</taxon>
        <taxon>Insecta</taxon>
        <taxon>Pterygota</taxon>
        <taxon>Neoptera</taxon>
        <taxon>Endopterygota</taxon>
        <taxon>Coleoptera</taxon>
        <taxon>Polyphaga</taxon>
        <taxon>Staphyliniformia</taxon>
        <taxon>Silphidae</taxon>
        <taxon>Nicrophorinae</taxon>
        <taxon>Nicrophorus</taxon>
    </lineage>
</organism>
<dbReference type="Pfam" id="PF03370">
    <property type="entry name" value="CBM_21"/>
    <property type="match status" value="1"/>
</dbReference>
<dbReference type="InterPro" id="IPR038175">
    <property type="entry name" value="CBM21_dom_sf"/>
</dbReference>
<dbReference type="Gene3D" id="2.60.40.2440">
    <property type="entry name" value="Carbohydrate binding type-21 domain"/>
    <property type="match status" value="1"/>
</dbReference>
<keyword evidence="3" id="KW-1185">Reference proteome</keyword>
<evidence type="ECO:0000313" key="4">
    <source>
        <dbReference type="RefSeq" id="XP_017781136.1"/>
    </source>
</evidence>
<dbReference type="Proteomes" id="UP000695000">
    <property type="component" value="Unplaced"/>
</dbReference>
<name>A0ABM1N2T6_NICVS</name>
<dbReference type="InterPro" id="IPR050782">
    <property type="entry name" value="PP1_regulatory_subunit_3"/>
</dbReference>
<dbReference type="InterPro" id="IPR005036">
    <property type="entry name" value="CBM21_dom"/>
</dbReference>
<protein>
    <submittedName>
        <fullName evidence="4">Uncharacterized protein LOC108565964 isoform X1</fullName>
    </submittedName>
</protein>
<reference evidence="4" key="1">
    <citation type="submission" date="2025-08" db="UniProtKB">
        <authorList>
            <consortium name="RefSeq"/>
        </authorList>
    </citation>
    <scope>IDENTIFICATION</scope>
    <source>
        <tissue evidence="4">Whole Larva</tissue>
    </source>
</reference>
<gene>
    <name evidence="4" type="primary">LOC108565964</name>
</gene>
<evidence type="ECO:0000256" key="1">
    <source>
        <dbReference type="SAM" id="Phobius"/>
    </source>
</evidence>
<feature type="transmembrane region" description="Helical" evidence="1">
    <location>
        <begin position="433"/>
        <end position="449"/>
    </location>
</feature>
<keyword evidence="1" id="KW-0812">Transmembrane</keyword>
<keyword evidence="1" id="KW-1133">Transmembrane helix</keyword>
<keyword evidence="1" id="KW-0472">Membrane</keyword>
<accession>A0ABM1N2T6</accession>
<proteinExistence type="predicted"/>
<dbReference type="PANTHER" id="PTHR12307:SF36">
    <property type="entry name" value="GLYCOGEN-BINDING SUBUNIT 76A"/>
    <property type="match status" value="1"/>
</dbReference>
<sequence length="455" mass="52109">MLLFNYLERFTLHSIEYLIHLKLPTIYYNSLQSPVIWCFNKLFPMSTEHCGITSLLPVSCRGSAEAFARNLQTRLRILGPIDASETSWINKPSNVMSIEENLCGMPRPCEESESSHPCQDINENTINDVLYAKELEVLEIGEITNEIVNNALNVIDFNESRSEEDGEEEELEVPRIRRCSSLKTGKTPPGTPGRKKIVRFADVLGLDLADVRMFLDEIPKVPPSAYKDLRKDEDEIVSKTERTLLALFQQPGEHPNFLDKVRINQAMLENCMMDDPVYLSVMGMIRVRNLDYNKSVYVRYSLDSWKTHSDIQATYVDNSCDGFSDRFSFKLYAYTLSIGQRLEFAIRFQCKGFQFWDNNGGANYCFQMMPQSPLHQQCLPITGLDEKFATFCYMDEAGNEANLCHTAVQDYITNSLQKNNTAVVAANPGKQELFTIIFVIFFSIVFLYVKRAVFF</sequence>
<evidence type="ECO:0000259" key="2">
    <source>
        <dbReference type="PROSITE" id="PS51159"/>
    </source>
</evidence>
<dbReference type="GeneID" id="108565964"/>
<evidence type="ECO:0000313" key="3">
    <source>
        <dbReference type="Proteomes" id="UP000695000"/>
    </source>
</evidence>